<dbReference type="EnsemblPlants" id="OB05G13050.1">
    <property type="protein sequence ID" value="OB05G13050.1"/>
    <property type="gene ID" value="OB05G13050"/>
</dbReference>
<organism evidence="2">
    <name type="scientific">Oryza brachyantha</name>
    <name type="common">malo sina</name>
    <dbReference type="NCBI Taxonomy" id="4533"/>
    <lineage>
        <taxon>Eukaryota</taxon>
        <taxon>Viridiplantae</taxon>
        <taxon>Streptophyta</taxon>
        <taxon>Embryophyta</taxon>
        <taxon>Tracheophyta</taxon>
        <taxon>Spermatophyta</taxon>
        <taxon>Magnoliopsida</taxon>
        <taxon>Liliopsida</taxon>
        <taxon>Poales</taxon>
        <taxon>Poaceae</taxon>
        <taxon>BOP clade</taxon>
        <taxon>Oryzoideae</taxon>
        <taxon>Oryzeae</taxon>
        <taxon>Oryzinae</taxon>
        <taxon>Oryza</taxon>
    </lineage>
</organism>
<sequence length="71" mass="7885">MYPAALLTQNLTCIGLVTAALCLCVSIPPWSKADVQIVQNTANIQKPWIIRRNFTLPSNPCSMLPQQEVME</sequence>
<reference evidence="2" key="1">
    <citation type="journal article" date="2013" name="Nat. Commun.">
        <title>Whole-genome sequencing of Oryza brachyantha reveals mechanisms underlying Oryza genome evolution.</title>
        <authorList>
            <person name="Chen J."/>
            <person name="Huang Q."/>
            <person name="Gao D."/>
            <person name="Wang J."/>
            <person name="Lang Y."/>
            <person name="Liu T."/>
            <person name="Li B."/>
            <person name="Bai Z."/>
            <person name="Luis Goicoechea J."/>
            <person name="Liang C."/>
            <person name="Chen C."/>
            <person name="Zhang W."/>
            <person name="Sun S."/>
            <person name="Liao Y."/>
            <person name="Zhang X."/>
            <person name="Yang L."/>
            <person name="Song C."/>
            <person name="Wang M."/>
            <person name="Shi J."/>
            <person name="Liu G."/>
            <person name="Liu J."/>
            <person name="Zhou H."/>
            <person name="Zhou W."/>
            <person name="Yu Q."/>
            <person name="An N."/>
            <person name="Chen Y."/>
            <person name="Cai Q."/>
            <person name="Wang B."/>
            <person name="Liu B."/>
            <person name="Min J."/>
            <person name="Huang Y."/>
            <person name="Wu H."/>
            <person name="Li Z."/>
            <person name="Zhang Y."/>
            <person name="Yin Y."/>
            <person name="Song W."/>
            <person name="Jiang J."/>
            <person name="Jackson S.A."/>
            <person name="Wing R.A."/>
            <person name="Wang J."/>
            <person name="Chen M."/>
        </authorList>
    </citation>
    <scope>NUCLEOTIDE SEQUENCE [LARGE SCALE GENOMIC DNA]</scope>
    <source>
        <strain evidence="2">cv. IRGC 101232</strain>
    </source>
</reference>
<dbReference type="Gramene" id="OB05G13050.1">
    <property type="protein sequence ID" value="OB05G13050.1"/>
    <property type="gene ID" value="OB05G13050"/>
</dbReference>
<proteinExistence type="predicted"/>
<feature type="signal peptide" evidence="1">
    <location>
        <begin position="1"/>
        <end position="19"/>
    </location>
</feature>
<evidence type="ECO:0000313" key="2">
    <source>
        <dbReference type="EnsemblPlants" id="OB05G13050.1"/>
    </source>
</evidence>
<evidence type="ECO:0000313" key="3">
    <source>
        <dbReference type="Proteomes" id="UP000006038"/>
    </source>
</evidence>
<keyword evidence="1" id="KW-0732">Signal</keyword>
<reference evidence="2" key="2">
    <citation type="submission" date="2013-04" db="UniProtKB">
        <authorList>
            <consortium name="EnsemblPlants"/>
        </authorList>
    </citation>
    <scope>IDENTIFICATION</scope>
</reference>
<evidence type="ECO:0000256" key="1">
    <source>
        <dbReference type="SAM" id="SignalP"/>
    </source>
</evidence>
<dbReference type="Proteomes" id="UP000006038">
    <property type="component" value="Chromosome 5"/>
</dbReference>
<name>J3M3Y1_ORYBR</name>
<dbReference type="AlphaFoldDB" id="J3M3Y1"/>
<dbReference type="OMA" id="PWIIRRN"/>
<feature type="chain" id="PRO_5003773109" evidence="1">
    <location>
        <begin position="20"/>
        <end position="71"/>
    </location>
</feature>
<accession>J3M3Y1</accession>
<keyword evidence="3" id="KW-1185">Reference proteome</keyword>
<dbReference type="HOGENOM" id="CLU_2747567_0_0_1"/>
<protein>
    <submittedName>
        <fullName evidence="2">Uncharacterized protein</fullName>
    </submittedName>
</protein>